<keyword evidence="2" id="KW-0433">Leucine-rich repeat</keyword>
<dbReference type="Proteomes" id="UP001652660">
    <property type="component" value="Chromosome 8c"/>
</dbReference>
<evidence type="ECO:0000256" key="3">
    <source>
        <dbReference type="ARBA" id="ARBA00022737"/>
    </source>
</evidence>
<dbReference type="GO" id="GO:0005524">
    <property type="term" value="F:ATP binding"/>
    <property type="evidence" value="ECO:0007669"/>
    <property type="project" value="UniProtKB-KW"/>
</dbReference>
<dbReference type="Gene3D" id="1.20.5.4130">
    <property type="match status" value="1"/>
</dbReference>
<keyword evidence="4" id="KW-0547">Nucleotide-binding</keyword>
<reference evidence="9" key="2">
    <citation type="submission" date="2025-08" db="UniProtKB">
        <authorList>
            <consortium name="RefSeq"/>
        </authorList>
    </citation>
    <scope>IDENTIFICATION</scope>
    <source>
        <tissue evidence="9">Leaves</tissue>
    </source>
</reference>
<dbReference type="PANTHER" id="PTHR19338:SF32">
    <property type="entry name" value="OS06G0287500 PROTEIN"/>
    <property type="match status" value="1"/>
</dbReference>
<organism evidence="8 9">
    <name type="scientific">Coffea arabica</name>
    <name type="common">Arabian coffee</name>
    <dbReference type="NCBI Taxonomy" id="13443"/>
    <lineage>
        <taxon>Eukaryota</taxon>
        <taxon>Viridiplantae</taxon>
        <taxon>Streptophyta</taxon>
        <taxon>Embryophyta</taxon>
        <taxon>Tracheophyta</taxon>
        <taxon>Spermatophyta</taxon>
        <taxon>Magnoliopsida</taxon>
        <taxon>eudicotyledons</taxon>
        <taxon>Gunneridae</taxon>
        <taxon>Pentapetalae</taxon>
        <taxon>asterids</taxon>
        <taxon>lamiids</taxon>
        <taxon>Gentianales</taxon>
        <taxon>Rubiaceae</taxon>
        <taxon>Ixoroideae</taxon>
        <taxon>Gardenieae complex</taxon>
        <taxon>Bertiereae - Coffeeae clade</taxon>
        <taxon>Coffeeae</taxon>
        <taxon>Coffea</taxon>
    </lineage>
</organism>
<keyword evidence="8" id="KW-1185">Reference proteome</keyword>
<dbReference type="OrthoDB" id="690341at2759"/>
<sequence length="215" mass="24036">MAETIFRCEEGSLLGGLWQVIQLIKDELGHMRAFLRVAETKEEDADPRLQEWIKQVREVAYDTEDVLNEFVAGFARHRATGFHGSVRRIFNSIRTLRARHKVAEQLQSIKTRVKNISEGHQTYQSEFGLIAQASGSLPASNNTTWRYSRDDALLVEESDLIGIDKPKEQLISQLLEGDDSQLKVVSVVGMGGLGAPERLDSTATQGIEEISPTID</sequence>
<keyword evidence="6" id="KW-0067">ATP-binding</keyword>
<dbReference type="GeneID" id="113706350"/>
<evidence type="ECO:0000256" key="6">
    <source>
        <dbReference type="ARBA" id="ARBA00022840"/>
    </source>
</evidence>
<dbReference type="InterPro" id="IPR038005">
    <property type="entry name" value="RX-like_CC"/>
</dbReference>
<evidence type="ECO:0000259" key="7">
    <source>
        <dbReference type="Pfam" id="PF18052"/>
    </source>
</evidence>
<dbReference type="InterPro" id="IPR041118">
    <property type="entry name" value="Rx_N"/>
</dbReference>
<evidence type="ECO:0000256" key="2">
    <source>
        <dbReference type="ARBA" id="ARBA00022614"/>
    </source>
</evidence>
<keyword evidence="3" id="KW-0677">Repeat</keyword>
<dbReference type="PANTHER" id="PTHR19338">
    <property type="entry name" value="TRANSLOCASE OF INNER MITOCHONDRIAL MEMBRANE 13 HOMOLOG"/>
    <property type="match status" value="1"/>
</dbReference>
<evidence type="ECO:0000313" key="8">
    <source>
        <dbReference type="Proteomes" id="UP001652660"/>
    </source>
</evidence>
<gene>
    <name evidence="9" type="primary">LOC113706350</name>
</gene>
<evidence type="ECO:0000313" key="9">
    <source>
        <dbReference type="RefSeq" id="XP_027084039.1"/>
    </source>
</evidence>
<dbReference type="AlphaFoldDB" id="A0A6P6U0M8"/>
<protein>
    <submittedName>
        <fullName evidence="9">Disease resistance protein At1g50180</fullName>
    </submittedName>
</protein>
<comment type="similarity">
    <text evidence="1">Belongs to the disease resistance NB-LRR family.</text>
</comment>
<dbReference type="CDD" id="cd14798">
    <property type="entry name" value="RX-CC_like"/>
    <property type="match status" value="1"/>
</dbReference>
<evidence type="ECO:0000256" key="5">
    <source>
        <dbReference type="ARBA" id="ARBA00022821"/>
    </source>
</evidence>
<evidence type="ECO:0000256" key="1">
    <source>
        <dbReference type="ARBA" id="ARBA00008894"/>
    </source>
</evidence>
<evidence type="ECO:0000256" key="4">
    <source>
        <dbReference type="ARBA" id="ARBA00022741"/>
    </source>
</evidence>
<reference evidence="8" key="1">
    <citation type="journal article" date="2025" name="Foods">
        <title>Unveiling the Microbial Signatures of Arabica Coffee Cherries: Insights into Ripeness Specific Diversity, Functional Traits, and Implications for Quality and Safety.</title>
        <authorList>
            <consortium name="RefSeq"/>
            <person name="Tenea G.N."/>
            <person name="Cifuentes V."/>
            <person name="Reyes P."/>
            <person name="Cevallos-Vallejos M."/>
        </authorList>
    </citation>
    <scope>NUCLEOTIDE SEQUENCE [LARGE SCALE GENOMIC DNA]</scope>
</reference>
<dbReference type="Pfam" id="PF18052">
    <property type="entry name" value="Rx_N"/>
    <property type="match status" value="1"/>
</dbReference>
<dbReference type="GO" id="GO:0006952">
    <property type="term" value="P:defense response"/>
    <property type="evidence" value="ECO:0007669"/>
    <property type="project" value="UniProtKB-KW"/>
</dbReference>
<proteinExistence type="inferred from homology"/>
<name>A0A6P6U0M8_COFAR</name>
<dbReference type="RefSeq" id="XP_027084039.1">
    <property type="nucleotide sequence ID" value="XM_027228238.2"/>
</dbReference>
<keyword evidence="5" id="KW-0611">Plant defense</keyword>
<accession>A0A6P6U0M8</accession>
<feature type="domain" description="Disease resistance N-terminal" evidence="7">
    <location>
        <begin position="9"/>
        <end position="83"/>
    </location>
</feature>